<reference evidence="1" key="1">
    <citation type="journal article" date="2021" name="Proc. Natl. Acad. Sci. U.S.A.">
        <title>A Catalog of Tens of Thousands of Viruses from Human Metagenomes Reveals Hidden Associations with Chronic Diseases.</title>
        <authorList>
            <person name="Tisza M.J."/>
            <person name="Buck C.B."/>
        </authorList>
    </citation>
    <scope>NUCLEOTIDE SEQUENCE</scope>
    <source>
        <strain evidence="1">CtaLC6</strain>
    </source>
</reference>
<organism evidence="1">
    <name type="scientific">Siphoviridae sp. ctaLC6</name>
    <dbReference type="NCBI Taxonomy" id="2826387"/>
    <lineage>
        <taxon>Viruses</taxon>
        <taxon>Duplodnaviria</taxon>
        <taxon>Heunggongvirae</taxon>
        <taxon>Uroviricota</taxon>
        <taxon>Caudoviricetes</taxon>
    </lineage>
</organism>
<protein>
    <submittedName>
        <fullName evidence="1">Uncharacterized protein</fullName>
    </submittedName>
</protein>
<accession>A0A8S5MQ84</accession>
<sequence>MMYVILDKVQALGLGFNLHTHITAHGKMILNEKEVLMSNNIQGDTLDERVKNIGGKAMTEQELEQFKNTEE</sequence>
<evidence type="ECO:0000313" key="1">
    <source>
        <dbReference type="EMBL" id="DAD84298.1"/>
    </source>
</evidence>
<name>A0A8S5MQ84_9CAUD</name>
<proteinExistence type="predicted"/>
<dbReference type="EMBL" id="BK014957">
    <property type="protein sequence ID" value="DAD84298.1"/>
    <property type="molecule type" value="Genomic_DNA"/>
</dbReference>